<name>A0A0M0JH56_9EUKA</name>
<dbReference type="Proteomes" id="UP000037460">
    <property type="component" value="Unassembled WGS sequence"/>
</dbReference>
<keyword evidence="4" id="KW-1185">Reference proteome</keyword>
<dbReference type="PROSITE" id="PS50176">
    <property type="entry name" value="ARM_REPEAT"/>
    <property type="match status" value="4"/>
</dbReference>
<feature type="compositionally biased region" description="Basic and acidic residues" evidence="2">
    <location>
        <begin position="1072"/>
        <end position="1087"/>
    </location>
</feature>
<evidence type="ECO:0000256" key="1">
    <source>
        <dbReference type="PROSITE-ProRule" id="PRU00259"/>
    </source>
</evidence>
<evidence type="ECO:0000256" key="2">
    <source>
        <dbReference type="SAM" id="MobiDB-lite"/>
    </source>
</evidence>
<dbReference type="AlphaFoldDB" id="A0A0M0JH56"/>
<dbReference type="Pfam" id="PF00514">
    <property type="entry name" value="Arm"/>
    <property type="match status" value="3"/>
</dbReference>
<evidence type="ECO:0000313" key="4">
    <source>
        <dbReference type="Proteomes" id="UP000037460"/>
    </source>
</evidence>
<feature type="region of interest" description="Disordered" evidence="2">
    <location>
        <begin position="1019"/>
        <end position="1087"/>
    </location>
</feature>
<feature type="repeat" description="ARM" evidence="1">
    <location>
        <begin position="391"/>
        <end position="434"/>
    </location>
</feature>
<feature type="repeat" description="ARM" evidence="1">
    <location>
        <begin position="517"/>
        <end position="564"/>
    </location>
</feature>
<accession>A0A0M0JH56</accession>
<feature type="repeat" description="ARM" evidence="1">
    <location>
        <begin position="308"/>
        <end position="350"/>
    </location>
</feature>
<dbReference type="Gene3D" id="1.25.10.10">
    <property type="entry name" value="Leucine-rich Repeat Variant"/>
    <property type="match status" value="9"/>
</dbReference>
<dbReference type="InterPro" id="IPR011989">
    <property type="entry name" value="ARM-like"/>
</dbReference>
<comment type="caution">
    <text evidence="3">The sequence shown here is derived from an EMBL/GenBank/DDBJ whole genome shotgun (WGS) entry which is preliminary data.</text>
</comment>
<dbReference type="EMBL" id="JWZX01002945">
    <property type="protein sequence ID" value="KOO25667.1"/>
    <property type="molecule type" value="Genomic_DNA"/>
</dbReference>
<protein>
    <submittedName>
        <fullName evidence="3">Armadillo repeat-containing protein 4</fullName>
    </submittedName>
</protein>
<evidence type="ECO:0000313" key="3">
    <source>
        <dbReference type="EMBL" id="KOO25667.1"/>
    </source>
</evidence>
<dbReference type="PANTHER" id="PTHR46241:SF1">
    <property type="entry name" value="OUTER DYNEIN ARM-DOCKING COMPLEX SUBUNIT 2"/>
    <property type="match status" value="1"/>
</dbReference>
<dbReference type="InterPro" id="IPR016024">
    <property type="entry name" value="ARM-type_fold"/>
</dbReference>
<dbReference type="SUPFAM" id="SSF48371">
    <property type="entry name" value="ARM repeat"/>
    <property type="match status" value="2"/>
</dbReference>
<dbReference type="SMART" id="SM00185">
    <property type="entry name" value="ARM"/>
    <property type="match status" value="18"/>
</dbReference>
<gene>
    <name evidence="3" type="ORF">Ctob_008462</name>
</gene>
<feature type="compositionally biased region" description="Polar residues" evidence="2">
    <location>
        <begin position="1033"/>
        <end position="1043"/>
    </location>
</feature>
<feature type="region of interest" description="Disordered" evidence="2">
    <location>
        <begin position="1"/>
        <end position="20"/>
    </location>
</feature>
<sequence>MSIQPIQHPKPRPVSPPTYVRPEDYDAEEPKLVEEQTQVGRQQAFSLQACAPLVKLLDSSLTLIIVDAANALFNLTIAEANADSLLTLGALPKLCVLLFHEDPAVKAAAAGVLMNVCATSSRCRSELAYSGLLRQLLDQIVASTATDAIMGEAEVRKNALGALNNLMLDAHAAKQLRPEGGIEILVDLLRVEGAQGEARLEDAGSSLLRALQEDVKAGEVFVECGGLAALVSALASPNEELQVRLCGLIFQGCEQVPTARQALHELKVVKAVLPLLTSSSEEVQESAARAIEKISRMPAAAIAVRRQEGIPMLIDLMSSSDEGVQLAAVCALMNVAHSDPKAAAAIRDSDGLKPLVTFLTCANVEIQIASANTLLGCSRNEANKTGIRELGGIEQLLKMLPNTNPRDAQAAAVATLAYLTLNEDDARVLVRLQGGLKKLQALLYANDPILQAHAAEVFTHCAPNHECRIAMRLVDCLAPLVALLSSPHAAARTASAGALMQATQATRTNQIKCRELGAIAPLLRLLEPPDEGPPDRECQRKAVWSLSNIACEPTAAKQLRQSPSGFGPLIQLISEGDPILQRPASACLFNASANDLGAPGAIHSTRGFPALSDALVYQEWDHHHEIVAMAAGILHNCAAIRGFATKMMAEQPEIAPRLLGCIRMDTAARGDDVPGYILQTSSSIGALMNLTTEATAAVEFMLSADAPMAKLLEVMPVSRDEWAIECHAAGCLANICMEELGRAKLVQMKGVKTIVETLEASEDDNQSTSCCVALLNACFDKSPPGSQAEGTEVREQLLDCSGVGALVNCLASENVDLKAAAAGALLNCSATAGCAEAIRDATVDNEATKTSASGFELLLRLLSAEQPLLRARAAGALFNCAAFGPDTRLAMLEAGVLTGVAAALKAPNDNYGAPKGTSKELTYRIQANLVGVVLNAALNPTCKTALLAADVMTPLVEVLGSPDPTVQSQASTAIAYLSDKAEPRPGSPNSTLTSIEDPAAMTKAKLRFHQKPVGSGAAAAAALGSSSGSSSSTDPHNLMSSSVPYPAEDPDDTPGARTKALIGLMPKAKVSATHDSKTKLARSVQERPEVYGRRLTVCYEPSEMEEPYQEIPTPLPSPRDY</sequence>
<dbReference type="OrthoDB" id="7537227at2759"/>
<feature type="repeat" description="ARM" evidence="1">
    <location>
        <begin position="48"/>
        <end position="90"/>
    </location>
</feature>
<feature type="compositionally biased region" description="Low complexity" evidence="2">
    <location>
        <begin position="1019"/>
        <end position="1032"/>
    </location>
</feature>
<proteinExistence type="predicted"/>
<dbReference type="PANTHER" id="PTHR46241">
    <property type="entry name" value="ARMADILLO REPEAT-CONTAINING PROTEIN 4 ARMC4"/>
    <property type="match status" value="1"/>
</dbReference>
<reference evidence="4" key="1">
    <citation type="journal article" date="2015" name="PLoS Genet.">
        <title>Genome Sequence and Transcriptome Analyses of Chrysochromulina tobin: Metabolic Tools for Enhanced Algal Fitness in the Prominent Order Prymnesiales (Haptophyceae).</title>
        <authorList>
            <person name="Hovde B.T."/>
            <person name="Deodato C.R."/>
            <person name="Hunsperger H.M."/>
            <person name="Ryken S.A."/>
            <person name="Yost W."/>
            <person name="Jha R.K."/>
            <person name="Patterson J."/>
            <person name="Monnat R.J. Jr."/>
            <person name="Barlow S.B."/>
            <person name="Starkenburg S.R."/>
            <person name="Cattolico R.A."/>
        </authorList>
    </citation>
    <scope>NUCLEOTIDE SEQUENCE</scope>
    <source>
        <strain evidence="4">CCMP291</strain>
    </source>
</reference>
<organism evidence="3 4">
    <name type="scientific">Chrysochromulina tobinii</name>
    <dbReference type="NCBI Taxonomy" id="1460289"/>
    <lineage>
        <taxon>Eukaryota</taxon>
        <taxon>Haptista</taxon>
        <taxon>Haptophyta</taxon>
        <taxon>Prymnesiophyceae</taxon>
        <taxon>Prymnesiales</taxon>
        <taxon>Chrysochromulinaceae</taxon>
        <taxon>Chrysochromulina</taxon>
    </lineage>
</organism>
<dbReference type="InterPro" id="IPR000225">
    <property type="entry name" value="Armadillo"/>
</dbReference>